<evidence type="ECO:0000256" key="2">
    <source>
        <dbReference type="SAM" id="Phobius"/>
    </source>
</evidence>
<sequence>MSQVNNMNHTVVSMNDNEATNHLSTRRPNISNAPERQYGGFADASELSPNTGESDTTLVEENQYGGSVDASESSPNTGENDTTLVEEKQIDSINDKVKKMADGTKENADELNNRTTHLFLKTMETSDRMKTTQEAMEEVRSIAEEAGKDTVDLKKKQKRKAMKKKIIFILLIILLCALILSIVLPLTINK</sequence>
<dbReference type="EMBL" id="JANBPU010000014">
    <property type="protein sequence ID" value="KAJ1920390.1"/>
    <property type="molecule type" value="Genomic_DNA"/>
</dbReference>
<reference evidence="3" key="1">
    <citation type="submission" date="2022-07" db="EMBL/GenBank/DDBJ databases">
        <title>Phylogenomic reconstructions and comparative analyses of Kickxellomycotina fungi.</title>
        <authorList>
            <person name="Reynolds N.K."/>
            <person name="Stajich J.E."/>
            <person name="Barry K."/>
            <person name="Grigoriev I.V."/>
            <person name="Crous P."/>
            <person name="Smith M.E."/>
        </authorList>
    </citation>
    <scope>NUCLEOTIDE SEQUENCE</scope>
    <source>
        <strain evidence="3">NBRC 100468</strain>
    </source>
</reference>
<keyword evidence="4" id="KW-1185">Reference proteome</keyword>
<feature type="compositionally biased region" description="Polar residues" evidence="1">
    <location>
        <begin position="1"/>
        <end position="34"/>
    </location>
</feature>
<evidence type="ECO:0000313" key="4">
    <source>
        <dbReference type="Proteomes" id="UP001150538"/>
    </source>
</evidence>
<proteinExistence type="predicted"/>
<gene>
    <name evidence="3" type="ORF">H4219_001366</name>
</gene>
<comment type="caution">
    <text evidence="3">The sequence shown here is derived from an EMBL/GenBank/DDBJ whole genome shotgun (WGS) entry which is preliminary data.</text>
</comment>
<evidence type="ECO:0000313" key="3">
    <source>
        <dbReference type="EMBL" id="KAJ1920390.1"/>
    </source>
</evidence>
<feature type="region of interest" description="Disordered" evidence="1">
    <location>
        <begin position="1"/>
        <end position="57"/>
    </location>
</feature>
<evidence type="ECO:0000256" key="1">
    <source>
        <dbReference type="SAM" id="MobiDB-lite"/>
    </source>
</evidence>
<feature type="transmembrane region" description="Helical" evidence="2">
    <location>
        <begin position="166"/>
        <end position="188"/>
    </location>
</feature>
<feature type="compositionally biased region" description="Polar residues" evidence="1">
    <location>
        <begin position="47"/>
        <end position="57"/>
    </location>
</feature>
<name>A0A9W8A661_9FUNG</name>
<accession>A0A9W8A661</accession>
<organism evidence="3 4">
    <name type="scientific">Mycoemilia scoparia</name>
    <dbReference type="NCBI Taxonomy" id="417184"/>
    <lineage>
        <taxon>Eukaryota</taxon>
        <taxon>Fungi</taxon>
        <taxon>Fungi incertae sedis</taxon>
        <taxon>Zoopagomycota</taxon>
        <taxon>Kickxellomycotina</taxon>
        <taxon>Kickxellomycetes</taxon>
        <taxon>Kickxellales</taxon>
        <taxon>Kickxellaceae</taxon>
        <taxon>Mycoemilia</taxon>
    </lineage>
</organism>
<keyword evidence="2" id="KW-0472">Membrane</keyword>
<dbReference type="AlphaFoldDB" id="A0A9W8A661"/>
<keyword evidence="2" id="KW-0812">Transmembrane</keyword>
<dbReference type="Proteomes" id="UP001150538">
    <property type="component" value="Unassembled WGS sequence"/>
</dbReference>
<keyword evidence="2" id="KW-1133">Transmembrane helix</keyword>
<protein>
    <submittedName>
        <fullName evidence="3">Uncharacterized protein</fullName>
    </submittedName>
</protein>